<proteinExistence type="predicted"/>
<evidence type="ECO:0000256" key="1">
    <source>
        <dbReference type="SAM" id="Coils"/>
    </source>
</evidence>
<keyword evidence="3" id="KW-0648">Protein biosynthesis</keyword>
<dbReference type="KEGG" id="qsa:O6P43_015196"/>
<name>A0AAD7LWS3_QUISA</name>
<dbReference type="GO" id="GO:0003746">
    <property type="term" value="F:translation elongation factor activity"/>
    <property type="evidence" value="ECO:0007669"/>
    <property type="project" value="UniProtKB-KW"/>
</dbReference>
<keyword evidence="4" id="KW-1185">Reference proteome</keyword>
<evidence type="ECO:0000313" key="4">
    <source>
        <dbReference type="Proteomes" id="UP001163823"/>
    </source>
</evidence>
<keyword evidence="1" id="KW-0175">Coiled coil</keyword>
<organism evidence="3 4">
    <name type="scientific">Quillaja saponaria</name>
    <name type="common">Soap bark tree</name>
    <dbReference type="NCBI Taxonomy" id="32244"/>
    <lineage>
        <taxon>Eukaryota</taxon>
        <taxon>Viridiplantae</taxon>
        <taxon>Streptophyta</taxon>
        <taxon>Embryophyta</taxon>
        <taxon>Tracheophyta</taxon>
        <taxon>Spermatophyta</taxon>
        <taxon>Magnoliopsida</taxon>
        <taxon>eudicotyledons</taxon>
        <taxon>Gunneridae</taxon>
        <taxon>Pentapetalae</taxon>
        <taxon>rosids</taxon>
        <taxon>fabids</taxon>
        <taxon>Fabales</taxon>
        <taxon>Quillajaceae</taxon>
        <taxon>Quillaja</taxon>
    </lineage>
</organism>
<keyword evidence="2" id="KW-0812">Transmembrane</keyword>
<feature type="transmembrane region" description="Helical" evidence="2">
    <location>
        <begin position="182"/>
        <end position="203"/>
    </location>
</feature>
<accession>A0AAD7LWS3</accession>
<gene>
    <name evidence="3" type="ORF">O6P43_015196</name>
</gene>
<feature type="coiled-coil region" evidence="1">
    <location>
        <begin position="43"/>
        <end position="70"/>
    </location>
</feature>
<dbReference type="Proteomes" id="UP001163823">
    <property type="component" value="Chromosome 6"/>
</dbReference>
<dbReference type="PANTHER" id="PTHR33874">
    <property type="entry name" value="RING FINGER PROTEIN"/>
    <property type="match status" value="1"/>
</dbReference>
<sequence>MRGHGAIEVAKTVMEVADVAWTAMECHHHHSHHDPEVTGEAKLSSIDEELQSLRSENQRLRNVLEQNLKLLHNLNEIPSFLDDCPPDLYDRLVANLSSEDYLTRLKSLQQETVNGTENQFPFKEATGLDFHSADMPINVDLKDPNKCILSNPKAQNLSPEELQKTLSKALGGVSKLGKMLDIWHAGMMFYTLSTWGLALAGLYKSRTVLRLAAQGIHASSKAAMRIL</sequence>
<reference evidence="3" key="1">
    <citation type="journal article" date="2023" name="Science">
        <title>Elucidation of the pathway for biosynthesis of saponin adjuvants from the soapbark tree.</title>
        <authorList>
            <person name="Reed J."/>
            <person name="Orme A."/>
            <person name="El-Demerdash A."/>
            <person name="Owen C."/>
            <person name="Martin L.B.B."/>
            <person name="Misra R.C."/>
            <person name="Kikuchi S."/>
            <person name="Rejzek M."/>
            <person name="Martin A.C."/>
            <person name="Harkess A."/>
            <person name="Leebens-Mack J."/>
            <person name="Louveau T."/>
            <person name="Stephenson M.J."/>
            <person name="Osbourn A."/>
        </authorList>
    </citation>
    <scope>NUCLEOTIDE SEQUENCE</scope>
    <source>
        <strain evidence="3">S10</strain>
    </source>
</reference>
<dbReference type="EMBL" id="JARAOO010000006">
    <property type="protein sequence ID" value="KAJ7965582.1"/>
    <property type="molecule type" value="Genomic_DNA"/>
</dbReference>
<dbReference type="PANTHER" id="PTHR33874:SF4">
    <property type="entry name" value="EXPRESSED PROTEIN"/>
    <property type="match status" value="1"/>
</dbReference>
<comment type="caution">
    <text evidence="3">The sequence shown here is derived from an EMBL/GenBank/DDBJ whole genome shotgun (WGS) entry which is preliminary data.</text>
</comment>
<dbReference type="AlphaFoldDB" id="A0AAD7LWS3"/>
<keyword evidence="3" id="KW-0251">Elongation factor</keyword>
<evidence type="ECO:0000313" key="3">
    <source>
        <dbReference type="EMBL" id="KAJ7965582.1"/>
    </source>
</evidence>
<keyword evidence="2" id="KW-0472">Membrane</keyword>
<protein>
    <submittedName>
        <fullName evidence="3">Elongation factor 4</fullName>
    </submittedName>
</protein>
<keyword evidence="2" id="KW-1133">Transmembrane helix</keyword>
<evidence type="ECO:0000256" key="2">
    <source>
        <dbReference type="SAM" id="Phobius"/>
    </source>
</evidence>